<accession>A0AA38PLN3</accession>
<evidence type="ECO:0000256" key="3">
    <source>
        <dbReference type="ARBA" id="ARBA00022833"/>
    </source>
</evidence>
<keyword evidence="4" id="KW-0802">TPR repeat</keyword>
<feature type="compositionally biased region" description="Basic and acidic residues" evidence="6">
    <location>
        <begin position="298"/>
        <end position="324"/>
    </location>
</feature>
<dbReference type="AlphaFoldDB" id="A0AA38PLN3"/>
<gene>
    <name evidence="8" type="ORF">F5878DRAFT_36058</name>
</gene>
<evidence type="ECO:0000313" key="8">
    <source>
        <dbReference type="EMBL" id="KAJ3844791.1"/>
    </source>
</evidence>
<protein>
    <recommendedName>
        <fullName evidence="7">C3H1-type domain-containing protein</fullName>
    </recommendedName>
</protein>
<reference evidence="8" key="1">
    <citation type="submission" date="2022-08" db="EMBL/GenBank/DDBJ databases">
        <authorList>
            <consortium name="DOE Joint Genome Institute"/>
            <person name="Min B."/>
            <person name="Riley R."/>
            <person name="Sierra-Patev S."/>
            <person name="Naranjo-Ortiz M."/>
            <person name="Looney B."/>
            <person name="Konkel Z."/>
            <person name="Slot J.C."/>
            <person name="Sakamoto Y."/>
            <person name="Steenwyk J.L."/>
            <person name="Rokas A."/>
            <person name="Carro J."/>
            <person name="Camarero S."/>
            <person name="Ferreira P."/>
            <person name="Molpeceres G."/>
            <person name="Ruiz-Duenas F.J."/>
            <person name="Serrano A."/>
            <person name="Henrissat B."/>
            <person name="Drula E."/>
            <person name="Hughes K.W."/>
            <person name="Mata J.L."/>
            <person name="Ishikawa N.K."/>
            <person name="Vargas-Isla R."/>
            <person name="Ushijima S."/>
            <person name="Smith C.A."/>
            <person name="Ahrendt S."/>
            <person name="Andreopoulos W."/>
            <person name="He G."/>
            <person name="Labutti K."/>
            <person name="Lipzen A."/>
            <person name="Ng V."/>
            <person name="Sandor L."/>
            <person name="Barry K."/>
            <person name="Martinez A.T."/>
            <person name="Xiao Y."/>
            <person name="Gibbons J.G."/>
            <person name="Terashima K."/>
            <person name="Hibbett D.S."/>
            <person name="Grigoriev I.V."/>
        </authorList>
    </citation>
    <scope>NUCLEOTIDE SEQUENCE</scope>
    <source>
        <strain evidence="8">TFB9207</strain>
    </source>
</reference>
<evidence type="ECO:0000259" key="7">
    <source>
        <dbReference type="PROSITE" id="PS50103"/>
    </source>
</evidence>
<name>A0AA38PLN3_9AGAR</name>
<keyword evidence="2 5" id="KW-0863">Zinc-finger</keyword>
<dbReference type="Gene3D" id="3.30.1370.210">
    <property type="match status" value="1"/>
</dbReference>
<keyword evidence="3 5" id="KW-0862">Zinc</keyword>
<comment type="caution">
    <text evidence="8">The sequence shown here is derived from an EMBL/GenBank/DDBJ whole genome shotgun (WGS) entry which is preliminary data.</text>
</comment>
<feature type="repeat" description="TPR" evidence="4">
    <location>
        <begin position="10"/>
        <end position="43"/>
    </location>
</feature>
<keyword evidence="9" id="KW-1185">Reference proteome</keyword>
<evidence type="ECO:0000256" key="2">
    <source>
        <dbReference type="ARBA" id="ARBA00022771"/>
    </source>
</evidence>
<dbReference type="InterPro" id="IPR000571">
    <property type="entry name" value="Znf_CCCH"/>
</dbReference>
<dbReference type="Gene3D" id="1.25.40.10">
    <property type="entry name" value="Tetratricopeptide repeat domain"/>
    <property type="match status" value="1"/>
</dbReference>
<dbReference type="PROSITE" id="PS50005">
    <property type="entry name" value="TPR"/>
    <property type="match status" value="1"/>
</dbReference>
<dbReference type="SUPFAM" id="SSF90229">
    <property type="entry name" value="CCCH zinc finger"/>
    <property type="match status" value="1"/>
</dbReference>
<dbReference type="GO" id="GO:0008270">
    <property type="term" value="F:zinc ion binding"/>
    <property type="evidence" value="ECO:0007669"/>
    <property type="project" value="UniProtKB-KW"/>
</dbReference>
<organism evidence="8 9">
    <name type="scientific">Lentinula raphanica</name>
    <dbReference type="NCBI Taxonomy" id="153919"/>
    <lineage>
        <taxon>Eukaryota</taxon>
        <taxon>Fungi</taxon>
        <taxon>Dikarya</taxon>
        <taxon>Basidiomycota</taxon>
        <taxon>Agaricomycotina</taxon>
        <taxon>Agaricomycetes</taxon>
        <taxon>Agaricomycetidae</taxon>
        <taxon>Agaricales</taxon>
        <taxon>Marasmiineae</taxon>
        <taxon>Omphalotaceae</taxon>
        <taxon>Lentinula</taxon>
    </lineage>
</organism>
<dbReference type="SUPFAM" id="SSF48452">
    <property type="entry name" value="TPR-like"/>
    <property type="match status" value="1"/>
</dbReference>
<feature type="domain" description="C3H1-type" evidence="7">
    <location>
        <begin position="175"/>
        <end position="202"/>
    </location>
</feature>
<dbReference type="InterPro" id="IPR019734">
    <property type="entry name" value="TPR_rpt"/>
</dbReference>
<feature type="compositionally biased region" description="Polar residues" evidence="6">
    <location>
        <begin position="325"/>
        <end position="337"/>
    </location>
</feature>
<evidence type="ECO:0000256" key="1">
    <source>
        <dbReference type="ARBA" id="ARBA00022723"/>
    </source>
</evidence>
<sequence>MPSINPRELSNYYASLAHSYKELTLYHEAEEISTRALQLNPTSHKARFNRAMVRVELDDLPGAVADIDALFEVKGGEKFHGARRNREMLHELFRTRYGSESTPLVFGDMKKLSWPQPELSAIEPSPEDHCPRVEIAPGQYRYGLACWGHNIKKKGCRREDCIHSHTPDYNSIRDTKGRNVCLYFLVGHCSRNGNCTYAHSTDGMPEDITTKPSLDSVFTLRAQWWNDSARMKEVHELLKQRSARRRARYEIGPHKAMFDQAAQGPPEALAGALETVSSEEEENVQLTKTAMQAQDLGVESKQRHTPKEKLETTGKKNPHIEKEVTTPNSSRVPVTPSNDEEKEKKEKKRKARKTVKIFERLTNCGLTDEDVVDLIEFGVNPWDEDAHSVFASVDDY</sequence>
<feature type="zinc finger region" description="C3H1-type" evidence="5">
    <location>
        <begin position="175"/>
        <end position="202"/>
    </location>
</feature>
<evidence type="ECO:0000256" key="4">
    <source>
        <dbReference type="PROSITE-ProRule" id="PRU00339"/>
    </source>
</evidence>
<evidence type="ECO:0000313" key="9">
    <source>
        <dbReference type="Proteomes" id="UP001163846"/>
    </source>
</evidence>
<dbReference type="EMBL" id="MU805946">
    <property type="protein sequence ID" value="KAJ3844791.1"/>
    <property type="molecule type" value="Genomic_DNA"/>
</dbReference>
<evidence type="ECO:0000256" key="6">
    <source>
        <dbReference type="SAM" id="MobiDB-lite"/>
    </source>
</evidence>
<feature type="region of interest" description="Disordered" evidence="6">
    <location>
        <begin position="292"/>
        <end position="352"/>
    </location>
</feature>
<dbReference type="Proteomes" id="UP001163846">
    <property type="component" value="Unassembled WGS sequence"/>
</dbReference>
<dbReference type="InterPro" id="IPR011990">
    <property type="entry name" value="TPR-like_helical_dom_sf"/>
</dbReference>
<proteinExistence type="predicted"/>
<evidence type="ECO:0000256" key="5">
    <source>
        <dbReference type="PROSITE-ProRule" id="PRU00723"/>
    </source>
</evidence>
<dbReference type="PROSITE" id="PS50103">
    <property type="entry name" value="ZF_C3H1"/>
    <property type="match status" value="1"/>
</dbReference>
<dbReference type="InterPro" id="IPR036855">
    <property type="entry name" value="Znf_CCCH_sf"/>
</dbReference>
<keyword evidence="1 5" id="KW-0479">Metal-binding</keyword>